<evidence type="ECO:0000313" key="1">
    <source>
        <dbReference type="EMBL" id="MCS0806631.1"/>
    </source>
</evidence>
<name>A0ABT2D8A0_9BURK</name>
<sequence length="69" mass="8299">MKAQQPYQRRHGGYVSEFEQFLGGYVHQHPAVEKDQQHGWYLLWDKHVDLDELAKEEQDRVPLPPYSYE</sequence>
<reference evidence="1 2" key="1">
    <citation type="submission" date="2022-08" db="EMBL/GenBank/DDBJ databases">
        <title>Reclassification of Massilia species as members of the genera Telluria, Duganella, Pseudoduganella, Mokoshia gen. nov. and Zemynaea gen. nov. using orthogonal and non-orthogonal genome-based approaches.</title>
        <authorList>
            <person name="Bowman J.P."/>
        </authorList>
    </citation>
    <scope>NUCLEOTIDE SEQUENCE [LARGE SCALE GENOMIC DNA]</scope>
    <source>
        <strain evidence="1 2">JCM 31605</strain>
    </source>
</reference>
<dbReference type="EMBL" id="JANUHB010000001">
    <property type="protein sequence ID" value="MCS0806631.1"/>
    <property type="molecule type" value="Genomic_DNA"/>
</dbReference>
<dbReference type="RefSeq" id="WP_258820411.1">
    <property type="nucleotide sequence ID" value="NZ_JANUHB010000001.1"/>
</dbReference>
<accession>A0ABT2D8A0</accession>
<protein>
    <submittedName>
        <fullName evidence="1">DUF3460 family protein</fullName>
    </submittedName>
</protein>
<keyword evidence="2" id="KW-1185">Reference proteome</keyword>
<dbReference type="InterPro" id="IPR021853">
    <property type="entry name" value="DUF3460"/>
</dbReference>
<gene>
    <name evidence="1" type="ORF">NX774_01670</name>
</gene>
<dbReference type="Pfam" id="PF11943">
    <property type="entry name" value="DUF3460"/>
    <property type="match status" value="1"/>
</dbReference>
<comment type="caution">
    <text evidence="1">The sequence shown here is derived from an EMBL/GenBank/DDBJ whole genome shotgun (WGS) entry which is preliminary data.</text>
</comment>
<evidence type="ECO:0000313" key="2">
    <source>
        <dbReference type="Proteomes" id="UP001206126"/>
    </source>
</evidence>
<dbReference type="Proteomes" id="UP001206126">
    <property type="component" value="Unassembled WGS sequence"/>
</dbReference>
<organism evidence="1 2">
    <name type="scientific">Massilia agilis</name>
    <dbReference type="NCBI Taxonomy" id="1811226"/>
    <lineage>
        <taxon>Bacteria</taxon>
        <taxon>Pseudomonadati</taxon>
        <taxon>Pseudomonadota</taxon>
        <taxon>Betaproteobacteria</taxon>
        <taxon>Burkholderiales</taxon>
        <taxon>Oxalobacteraceae</taxon>
        <taxon>Telluria group</taxon>
        <taxon>Massilia</taxon>
    </lineage>
</organism>
<proteinExistence type="predicted"/>